<proteinExistence type="predicted"/>
<reference evidence="1 2" key="1">
    <citation type="journal article" date="2018" name="Science">
        <title>The opium poppy genome and morphinan production.</title>
        <authorList>
            <person name="Guo L."/>
            <person name="Winzer T."/>
            <person name="Yang X."/>
            <person name="Li Y."/>
            <person name="Ning Z."/>
            <person name="He Z."/>
            <person name="Teodor R."/>
            <person name="Lu Y."/>
            <person name="Bowser T.A."/>
            <person name="Graham I.A."/>
            <person name="Ye K."/>
        </authorList>
    </citation>
    <scope>NUCLEOTIDE SEQUENCE [LARGE SCALE GENOMIC DNA]</scope>
    <source>
        <strain evidence="2">cv. HN1</strain>
        <tissue evidence="1">Leaves</tissue>
    </source>
</reference>
<dbReference type="STRING" id="3469.A0A4Y7JR83"/>
<dbReference type="Proteomes" id="UP000316621">
    <property type="component" value="Chromosome 5"/>
</dbReference>
<sequence length="149" mass="16635">MKKKIEKHVGTRVNTIGKRWGSRSSVKNTTLNLNLFLRYGFHESTSGYNEKCGDLNDCISTPKAADFDAKLSKEKINNLPLPSQVDFIIDGPRCQVARFLYANSGGGVLALGYNGIQRLWNWGNWVHSTRAAKMTLMSLVPMFGNAVIR</sequence>
<protein>
    <submittedName>
        <fullName evidence="1">Uncharacterized protein</fullName>
    </submittedName>
</protein>
<evidence type="ECO:0000313" key="1">
    <source>
        <dbReference type="EMBL" id="RZC62461.1"/>
    </source>
</evidence>
<gene>
    <name evidence="1" type="ORF">C5167_024242</name>
</gene>
<organism evidence="1 2">
    <name type="scientific">Papaver somniferum</name>
    <name type="common">Opium poppy</name>
    <dbReference type="NCBI Taxonomy" id="3469"/>
    <lineage>
        <taxon>Eukaryota</taxon>
        <taxon>Viridiplantae</taxon>
        <taxon>Streptophyta</taxon>
        <taxon>Embryophyta</taxon>
        <taxon>Tracheophyta</taxon>
        <taxon>Spermatophyta</taxon>
        <taxon>Magnoliopsida</taxon>
        <taxon>Ranunculales</taxon>
        <taxon>Papaveraceae</taxon>
        <taxon>Papaveroideae</taxon>
        <taxon>Papaver</taxon>
    </lineage>
</organism>
<accession>A0A4Y7JR83</accession>
<name>A0A4Y7JR83_PAPSO</name>
<dbReference type="AlphaFoldDB" id="A0A4Y7JR83"/>
<dbReference type="EMBL" id="CM010719">
    <property type="protein sequence ID" value="RZC62461.1"/>
    <property type="molecule type" value="Genomic_DNA"/>
</dbReference>
<keyword evidence="2" id="KW-1185">Reference proteome</keyword>
<evidence type="ECO:0000313" key="2">
    <source>
        <dbReference type="Proteomes" id="UP000316621"/>
    </source>
</evidence>
<dbReference type="Gramene" id="RZC62461">
    <property type="protein sequence ID" value="RZC62461"/>
    <property type="gene ID" value="C5167_024242"/>
</dbReference>